<dbReference type="EMBL" id="CP040871">
    <property type="protein sequence ID" value="QDA57228.1"/>
    <property type="molecule type" value="Genomic_DNA"/>
</dbReference>
<keyword evidence="1" id="KW-1133">Transmembrane helix</keyword>
<sequence length="504" mass="55533">MSDAPIDTAALPQDGQEHRLHPLSWLFVLLAQLKQFILPLLVLLFAGRGDRNDLWGLIAVGALVAASLAEYFTYRYLLRGDGIRIRSGWLHRSLREIPFARIHNVDLHQSLLHRMFGVAEVRLEAAGGVKPEAQMRVLRLDQALALEALVRRRGHADAALAAEAGTPPLLALSTGELVRLGLISNRGMLVVAAAFGALAQTGNDVFGVLLKRWGKVVFGWLTDTIGQHSHDSPLAIGLAAVTLVIAAVVALRLLSVLLAILQFHGFALREDEGRISVERGLLARSRSSAKRQRIQAWSLREGVLHRWFDRRSLRVDTAAGQRGAQEQRTLKDIAPIATPLRCDELIRHFLPEAGWGELDWQPLHRHAWLRIAMPGLLLALAACGALYWRFGAWGLPALALVPLQLWRARRIAGACGYASNGRIVAWRSGWLSKSWNFAEIGKLQASRLSRSPLDRRLGMASLLLDTAGASPFGAPLHLRHLPHEAAEGLSARLVAKLARTRLQR</sequence>
<gene>
    <name evidence="3" type="ORF">FHQ07_07830</name>
</gene>
<feature type="transmembrane region" description="Helical" evidence="1">
    <location>
        <begin position="25"/>
        <end position="48"/>
    </location>
</feature>
<proteinExistence type="predicted"/>
<feature type="transmembrane region" description="Helical" evidence="1">
    <location>
        <begin position="234"/>
        <end position="261"/>
    </location>
</feature>
<accession>A0A5B7ZQJ6</accession>
<dbReference type="InterPro" id="IPR005182">
    <property type="entry name" value="YdbS-like_PH"/>
</dbReference>
<keyword evidence="1" id="KW-0472">Membrane</keyword>
<name>A0A5B7ZQJ6_9GAMM</name>
<evidence type="ECO:0000256" key="1">
    <source>
        <dbReference type="SAM" id="Phobius"/>
    </source>
</evidence>
<keyword evidence="4" id="KW-1185">Reference proteome</keyword>
<feature type="domain" description="YdbS-like PH" evidence="2">
    <location>
        <begin position="71"/>
        <end position="148"/>
    </location>
</feature>
<dbReference type="PANTHER" id="PTHR34473">
    <property type="entry name" value="UPF0699 TRANSMEMBRANE PROTEIN YDBS"/>
    <property type="match status" value="1"/>
</dbReference>
<reference evidence="3 4" key="1">
    <citation type="submission" date="2019-06" db="EMBL/GenBank/DDBJ databases">
        <title>Thermomonas aquatica sp. nov., isolated from an industrial wastewater treatment plant.</title>
        <authorList>
            <person name="Jeon J.H."/>
            <person name="Park D.-S."/>
        </authorList>
    </citation>
    <scope>NUCLEOTIDE SEQUENCE [LARGE SCALE GENOMIC DNA]</scope>
    <source>
        <strain evidence="3 4">SY21</strain>
    </source>
</reference>
<keyword evidence="1" id="KW-0812">Transmembrane</keyword>
<protein>
    <recommendedName>
        <fullName evidence="2">YdbS-like PH domain-containing protein</fullName>
    </recommendedName>
</protein>
<feature type="transmembrane region" description="Helical" evidence="1">
    <location>
        <begin position="189"/>
        <end position="214"/>
    </location>
</feature>
<dbReference type="Proteomes" id="UP000308149">
    <property type="component" value="Chromosome"/>
</dbReference>
<feature type="domain" description="YdbS-like PH" evidence="2">
    <location>
        <begin position="415"/>
        <end position="482"/>
    </location>
</feature>
<dbReference type="InterPro" id="IPR014529">
    <property type="entry name" value="UCP026631"/>
</dbReference>
<organism evidence="3 4">
    <name type="scientific">Thermomonas aquatica</name>
    <dbReference type="NCBI Taxonomy" id="2202149"/>
    <lineage>
        <taxon>Bacteria</taxon>
        <taxon>Pseudomonadati</taxon>
        <taxon>Pseudomonadota</taxon>
        <taxon>Gammaproteobacteria</taxon>
        <taxon>Lysobacterales</taxon>
        <taxon>Lysobacteraceae</taxon>
        <taxon>Thermomonas</taxon>
    </lineage>
</organism>
<dbReference type="OrthoDB" id="240564at2"/>
<feature type="transmembrane region" description="Helical" evidence="1">
    <location>
        <begin position="54"/>
        <end position="77"/>
    </location>
</feature>
<feature type="domain" description="YdbS-like PH" evidence="2">
    <location>
        <begin position="268"/>
        <end position="322"/>
    </location>
</feature>
<dbReference type="PIRSF" id="PIRSF026631">
    <property type="entry name" value="UCP026631"/>
    <property type="match status" value="1"/>
</dbReference>
<dbReference type="KEGG" id="thes:FHQ07_07830"/>
<evidence type="ECO:0000313" key="3">
    <source>
        <dbReference type="EMBL" id="QDA57228.1"/>
    </source>
</evidence>
<evidence type="ECO:0000259" key="2">
    <source>
        <dbReference type="Pfam" id="PF03703"/>
    </source>
</evidence>
<dbReference type="AlphaFoldDB" id="A0A5B7ZQJ6"/>
<evidence type="ECO:0000313" key="4">
    <source>
        <dbReference type="Proteomes" id="UP000308149"/>
    </source>
</evidence>
<dbReference type="Pfam" id="PF03703">
    <property type="entry name" value="bPH_2"/>
    <property type="match status" value="3"/>
</dbReference>
<dbReference type="RefSeq" id="WP_139716279.1">
    <property type="nucleotide sequence ID" value="NZ_CP040871.1"/>
</dbReference>
<feature type="transmembrane region" description="Helical" evidence="1">
    <location>
        <begin position="367"/>
        <end position="388"/>
    </location>
</feature>
<dbReference type="PANTHER" id="PTHR34473:SF2">
    <property type="entry name" value="UPF0699 TRANSMEMBRANE PROTEIN YDBT"/>
    <property type="match status" value="1"/>
</dbReference>